<dbReference type="HOGENOM" id="CLU_2978714_0_0_1"/>
<organism evidence="1 2">
    <name type="scientific">Aspergillus fumigatus (strain CBS 144.89 / FGSC A1163 / CEA10)</name>
    <name type="common">Neosartorya fumigata</name>
    <dbReference type="NCBI Taxonomy" id="451804"/>
    <lineage>
        <taxon>Eukaryota</taxon>
        <taxon>Fungi</taxon>
        <taxon>Dikarya</taxon>
        <taxon>Ascomycota</taxon>
        <taxon>Pezizomycotina</taxon>
        <taxon>Eurotiomycetes</taxon>
        <taxon>Eurotiomycetidae</taxon>
        <taxon>Eurotiales</taxon>
        <taxon>Aspergillaceae</taxon>
        <taxon>Aspergillus</taxon>
        <taxon>Aspergillus subgen. Fumigati</taxon>
    </lineage>
</organism>
<sequence length="58" mass="6434">MQGVDRRKQTPCVSCSRSVYPKADQLEAGFENSDIPVLGKRIAHIPSGETMKLHTHGR</sequence>
<evidence type="ECO:0000313" key="1">
    <source>
        <dbReference type="EMBL" id="EDP55261.1"/>
    </source>
</evidence>
<dbReference type="VEuPathDB" id="FungiDB:AFUB_033260"/>
<keyword evidence="2" id="KW-1185">Reference proteome</keyword>
<dbReference type="AlphaFoldDB" id="B0XVQ3"/>
<accession>B0XVQ3</accession>
<name>B0XVQ3_ASPFC</name>
<reference evidence="1 2" key="1">
    <citation type="journal article" date="2008" name="PLoS Genet.">
        <title>Genomic islands in the pathogenic filamentous fungus Aspergillus fumigatus.</title>
        <authorList>
            <person name="Fedorova N.D."/>
            <person name="Khaldi N."/>
            <person name="Joardar V.S."/>
            <person name="Maiti R."/>
            <person name="Amedeo P."/>
            <person name="Anderson M.J."/>
            <person name="Crabtree J."/>
            <person name="Silva J.C."/>
            <person name="Badger J.H."/>
            <person name="Albarraq A."/>
            <person name="Angiuoli S."/>
            <person name="Bussey H."/>
            <person name="Bowyer P."/>
            <person name="Cotty P.J."/>
            <person name="Dyer P.S."/>
            <person name="Egan A."/>
            <person name="Galens K."/>
            <person name="Fraser-Liggett C.M."/>
            <person name="Haas B.J."/>
            <person name="Inman J.M."/>
            <person name="Kent R."/>
            <person name="Lemieux S."/>
            <person name="Malavazi I."/>
            <person name="Orvis J."/>
            <person name="Roemer T."/>
            <person name="Ronning C.M."/>
            <person name="Sundaram J.P."/>
            <person name="Sutton G."/>
            <person name="Turner G."/>
            <person name="Venter J.C."/>
            <person name="White O.R."/>
            <person name="Whitty B.R."/>
            <person name="Youngman P."/>
            <person name="Wolfe K.H."/>
            <person name="Goldman G.H."/>
            <person name="Wortman J.R."/>
            <person name="Jiang B."/>
            <person name="Denning D.W."/>
            <person name="Nierman W.C."/>
        </authorList>
    </citation>
    <scope>NUCLEOTIDE SEQUENCE [LARGE SCALE GENOMIC DNA]</scope>
    <source>
        <strain evidence="2">CBS 144.89 / FGSC A1163 / CEA10</strain>
    </source>
</reference>
<evidence type="ECO:0000313" key="2">
    <source>
        <dbReference type="Proteomes" id="UP000001699"/>
    </source>
</evidence>
<gene>
    <name evidence="1" type="ORF">AFUB_033260</name>
</gene>
<proteinExistence type="predicted"/>
<dbReference type="Proteomes" id="UP000001699">
    <property type="component" value="Unassembled WGS sequence"/>
</dbReference>
<dbReference type="EMBL" id="DS499595">
    <property type="protein sequence ID" value="EDP55261.1"/>
    <property type="molecule type" value="Genomic_DNA"/>
</dbReference>
<protein>
    <submittedName>
        <fullName evidence="1">Uncharacterized protein</fullName>
    </submittedName>
</protein>